<comment type="caution">
    <text evidence="4">The sequence shown here is derived from an EMBL/GenBank/DDBJ whole genome shotgun (WGS) entry which is preliminary data.</text>
</comment>
<evidence type="ECO:0000259" key="3">
    <source>
        <dbReference type="Pfam" id="PF01939"/>
    </source>
</evidence>
<evidence type="ECO:0000256" key="2">
    <source>
        <dbReference type="SAM" id="MobiDB-lite"/>
    </source>
</evidence>
<feature type="region of interest" description="Disordered" evidence="2">
    <location>
        <begin position="128"/>
        <end position="149"/>
    </location>
</feature>
<dbReference type="Pfam" id="PF01939">
    <property type="entry name" value="NucS_C"/>
    <property type="match status" value="1"/>
</dbReference>
<feature type="domain" description="Endonuclease NucS C-terminal" evidence="3">
    <location>
        <begin position="190"/>
        <end position="258"/>
    </location>
</feature>
<keyword evidence="1" id="KW-0238">DNA-binding</keyword>
<organism evidence="4 5">
    <name type="scientific">Pseudoalteromonas gelatinilytica</name>
    <dbReference type="NCBI Taxonomy" id="1703256"/>
    <lineage>
        <taxon>Bacteria</taxon>
        <taxon>Pseudomonadati</taxon>
        <taxon>Pseudomonadota</taxon>
        <taxon>Gammaproteobacteria</taxon>
        <taxon>Alteromonadales</taxon>
        <taxon>Pseudoalteromonadaceae</taxon>
        <taxon>Pseudoalteromonas</taxon>
    </lineage>
</organism>
<gene>
    <name evidence="4" type="ORF">GCM10008027_33760</name>
</gene>
<evidence type="ECO:0000256" key="1">
    <source>
        <dbReference type="ARBA" id="ARBA00023125"/>
    </source>
</evidence>
<sequence>MKHDPQRPNWQLVIEAVEALGGCASAPQIKQYFLENFLPETRSKNVPYDSKMVTVNSPSRVHYGGGKQPRRTDTNNQYDKLFLNERKQFELYDPAKHGVWEIFKNNLGTLTVTQVAEPETDTSEIIDIEGSLPNEKDPSKGTASTPEGEGSQFAMEAHLRDYLAQNLSSISGLNTTLSLFMDEAGIPGVEYRTEAGIIDILTIGTDNNFYVIELKVGKGADAVMGQVLRYMGWVRSKLASPIQDVFGVVIANRATNKLKYAASETPKVMLLEYELNFIVRSVE</sequence>
<name>A0ABQ1TXI9_9GAMM</name>
<dbReference type="InterPro" id="IPR011856">
    <property type="entry name" value="tRNA_endonuc-like_dom_sf"/>
</dbReference>
<protein>
    <recommendedName>
        <fullName evidence="3">Endonuclease NucS C-terminal domain-containing protein</fullName>
    </recommendedName>
</protein>
<dbReference type="CDD" id="cd22341">
    <property type="entry name" value="NucS-like"/>
    <property type="match status" value="1"/>
</dbReference>
<dbReference type="RefSeq" id="WP_188730480.1">
    <property type="nucleotide sequence ID" value="NZ_BMIT01000015.1"/>
</dbReference>
<dbReference type="Proteomes" id="UP000638462">
    <property type="component" value="Unassembled WGS sequence"/>
</dbReference>
<accession>A0ABQ1TXI9</accession>
<reference evidence="5" key="1">
    <citation type="journal article" date="2019" name="Int. J. Syst. Evol. Microbiol.">
        <title>The Global Catalogue of Microorganisms (GCM) 10K type strain sequencing project: providing services to taxonomists for standard genome sequencing and annotation.</title>
        <authorList>
            <consortium name="The Broad Institute Genomics Platform"/>
            <consortium name="The Broad Institute Genome Sequencing Center for Infectious Disease"/>
            <person name="Wu L."/>
            <person name="Ma J."/>
        </authorList>
    </citation>
    <scope>NUCLEOTIDE SEQUENCE [LARGE SCALE GENOMIC DNA]</scope>
    <source>
        <strain evidence="5">CGMCC 1.15394</strain>
    </source>
</reference>
<dbReference type="Gene3D" id="3.40.1350.10">
    <property type="match status" value="1"/>
</dbReference>
<dbReference type="InterPro" id="IPR002793">
    <property type="entry name" value="Endonuclease_NucS"/>
</dbReference>
<evidence type="ECO:0000313" key="4">
    <source>
        <dbReference type="EMBL" id="GGF06166.1"/>
    </source>
</evidence>
<evidence type="ECO:0000313" key="5">
    <source>
        <dbReference type="Proteomes" id="UP000638462"/>
    </source>
</evidence>
<keyword evidence="5" id="KW-1185">Reference proteome</keyword>
<dbReference type="EMBL" id="BMIT01000015">
    <property type="protein sequence ID" value="GGF06166.1"/>
    <property type="molecule type" value="Genomic_DNA"/>
</dbReference>
<proteinExistence type="predicted"/>
<dbReference type="InterPro" id="IPR048301">
    <property type="entry name" value="NucS_C"/>
</dbReference>